<evidence type="ECO:0000256" key="2">
    <source>
        <dbReference type="SAM" id="Phobius"/>
    </source>
</evidence>
<gene>
    <name evidence="3" type="ORF">SAMN04488036_104277</name>
</gene>
<dbReference type="GO" id="GO:0004713">
    <property type="term" value="F:protein tyrosine kinase activity"/>
    <property type="evidence" value="ECO:0007669"/>
    <property type="project" value="TreeGrafter"/>
</dbReference>
<keyword evidence="2" id="KW-0472">Membrane</keyword>
<dbReference type="InterPro" id="IPR050445">
    <property type="entry name" value="Bact_polysacc_biosynth/exp"/>
</dbReference>
<evidence type="ECO:0000313" key="3">
    <source>
        <dbReference type="EMBL" id="SFL04836.1"/>
    </source>
</evidence>
<organism evidence="3 4">
    <name type="scientific">Shimia haliotis</name>
    <dbReference type="NCBI Taxonomy" id="1280847"/>
    <lineage>
        <taxon>Bacteria</taxon>
        <taxon>Pseudomonadati</taxon>
        <taxon>Pseudomonadota</taxon>
        <taxon>Alphaproteobacteria</taxon>
        <taxon>Rhodobacterales</taxon>
        <taxon>Roseobacteraceae</taxon>
    </lineage>
</organism>
<evidence type="ECO:0000256" key="1">
    <source>
        <dbReference type="SAM" id="Coils"/>
    </source>
</evidence>
<dbReference type="EMBL" id="FOSZ01000004">
    <property type="protein sequence ID" value="SFL04836.1"/>
    <property type="molecule type" value="Genomic_DNA"/>
</dbReference>
<keyword evidence="1" id="KW-0175">Coiled coil</keyword>
<keyword evidence="4" id="KW-1185">Reference proteome</keyword>
<keyword evidence="2" id="KW-1133">Transmembrane helix</keyword>
<dbReference type="GO" id="GO:0005886">
    <property type="term" value="C:plasma membrane"/>
    <property type="evidence" value="ECO:0007669"/>
    <property type="project" value="TreeGrafter"/>
</dbReference>
<dbReference type="OrthoDB" id="7800844at2"/>
<proteinExistence type="predicted"/>
<dbReference type="AlphaFoldDB" id="A0A1I4EK42"/>
<feature type="transmembrane region" description="Helical" evidence="2">
    <location>
        <begin position="330"/>
        <end position="352"/>
    </location>
</feature>
<accession>A0A1I4EK42</accession>
<evidence type="ECO:0000313" key="4">
    <source>
        <dbReference type="Proteomes" id="UP000198851"/>
    </source>
</evidence>
<name>A0A1I4EK42_9RHOB</name>
<dbReference type="Proteomes" id="UP000198851">
    <property type="component" value="Unassembled WGS sequence"/>
</dbReference>
<feature type="transmembrane region" description="Helical" evidence="2">
    <location>
        <begin position="6"/>
        <end position="23"/>
    </location>
</feature>
<dbReference type="PANTHER" id="PTHR32309:SF13">
    <property type="entry name" value="FERRIC ENTEROBACTIN TRANSPORT PROTEIN FEPE"/>
    <property type="match status" value="1"/>
</dbReference>
<keyword evidence="2" id="KW-0812">Transmembrane</keyword>
<dbReference type="STRING" id="1280847.SAMN04488036_104277"/>
<sequence>MLFFLLWVVVPFAVVIWYLYWVAHDQYASYVGFTVRSEEASSGFELLGGITDLSGNSSGDTDILYKFISSRQMVEAAHRQLDLGSIYENPEDPYFGMKPNSTIEELQDYWQRVVTVYYDTRSGLLELRVVAFTPEDAQRVAQLVVQESTRIINDLTAIAREDTTRYAREELDRTIERLKVARQDINKFRARTQIVDPLADTQGHLGLLNNLQTQLATALIELDLVRETAREGDPRITQGERKVRVIEERIAQERNRFGSEIETEDDTYSRLVGEYEELAVELEFANSSYLSASVAYDAALAEAQRKSRYVAAYMNPTMAESAEYPRRAQLSLLTLGALLVSFLILCLVYYAMRDRR</sequence>
<protein>
    <submittedName>
        <fullName evidence="3">Capsular polysaccharide transport system permease protein</fullName>
    </submittedName>
</protein>
<feature type="coiled-coil region" evidence="1">
    <location>
        <begin position="171"/>
        <end position="256"/>
    </location>
</feature>
<reference evidence="4" key="1">
    <citation type="submission" date="2016-10" db="EMBL/GenBank/DDBJ databases">
        <authorList>
            <person name="Varghese N."/>
            <person name="Submissions S."/>
        </authorList>
    </citation>
    <scope>NUCLEOTIDE SEQUENCE [LARGE SCALE GENOMIC DNA]</scope>
    <source>
        <strain evidence="4">DSM 28453</strain>
    </source>
</reference>
<dbReference type="PANTHER" id="PTHR32309">
    <property type="entry name" value="TYROSINE-PROTEIN KINASE"/>
    <property type="match status" value="1"/>
</dbReference>
<dbReference type="RefSeq" id="WP_093323982.1">
    <property type="nucleotide sequence ID" value="NZ_FOSZ01000004.1"/>
</dbReference>